<feature type="domain" description="PPIase cyclophilin-type" evidence="3">
    <location>
        <begin position="98"/>
        <end position="252"/>
    </location>
</feature>
<dbReference type="PANTHER" id="PTHR45625">
    <property type="entry name" value="PEPTIDYL-PROLYL CIS-TRANS ISOMERASE-RELATED"/>
    <property type="match status" value="1"/>
</dbReference>
<evidence type="ECO:0000259" key="3">
    <source>
        <dbReference type="PROSITE" id="PS50072"/>
    </source>
</evidence>
<dbReference type="InterPro" id="IPR044666">
    <property type="entry name" value="Cyclophilin_A-like"/>
</dbReference>
<feature type="signal peptide" evidence="1">
    <location>
        <begin position="1"/>
        <end position="21"/>
    </location>
</feature>
<dbReference type="InterPro" id="IPR020892">
    <property type="entry name" value="Cyclophilin-type_PPIase_CS"/>
</dbReference>
<dbReference type="PROSITE" id="PS51257">
    <property type="entry name" value="PROKAR_LIPOPROTEIN"/>
    <property type="match status" value="1"/>
</dbReference>
<dbReference type="PRINTS" id="PR00153">
    <property type="entry name" value="CSAPPISMRASE"/>
</dbReference>
<dbReference type="PROSITE" id="PS50072">
    <property type="entry name" value="CSA_PPIASE_2"/>
    <property type="match status" value="1"/>
</dbReference>
<dbReference type="GO" id="GO:0003755">
    <property type="term" value="F:peptidyl-prolyl cis-trans isomerase activity"/>
    <property type="evidence" value="ECO:0007669"/>
    <property type="project" value="UniProtKB-EC"/>
</dbReference>
<comment type="catalytic activity">
    <reaction evidence="1">
        <text>[protein]-peptidylproline (omega=180) = [protein]-peptidylproline (omega=0)</text>
        <dbReference type="Rhea" id="RHEA:16237"/>
        <dbReference type="Rhea" id="RHEA-COMP:10747"/>
        <dbReference type="Rhea" id="RHEA-COMP:10748"/>
        <dbReference type="ChEBI" id="CHEBI:83833"/>
        <dbReference type="ChEBI" id="CHEBI:83834"/>
        <dbReference type="EC" id="5.2.1.8"/>
    </reaction>
</comment>
<feature type="chain" id="PRO_5045012146" description="Peptidyl-prolyl cis-trans isomerase" evidence="1">
    <location>
        <begin position="22"/>
        <end position="252"/>
    </location>
</feature>
<sequence length="252" mass="27105">MKKAALLFSALLLLASCQKKAEDTTKTDEPKQEETKTDTPAKDIKEVVSEVKTPGPIPAGYTLVAPLSDKPVREFKTEPAMALQDGKDYYALFDTNRGQILVDLFEQETPVTVNNFVTLARNHFYDGTRFHRVIEGFMAQGGDPGSADEAKKDTWGTGGPGYQFADEIRSKLGFNGAGILAMANSGANTNGSQFFITFGDTSHLNGKHTIFGKVVTGDDVLPKLTRTQDASGAPAADAVADKLLSVRILTKG</sequence>
<dbReference type="RefSeq" id="WP_380075392.1">
    <property type="nucleotide sequence ID" value="NZ_JBHRZF010000004.1"/>
</dbReference>
<comment type="similarity">
    <text evidence="1">Belongs to the cyclophilin-type PPIase family.</text>
</comment>
<dbReference type="CDD" id="cd00317">
    <property type="entry name" value="cyclophilin"/>
    <property type="match status" value="1"/>
</dbReference>
<accession>A0ABV8A3Y0</accession>
<keyword evidence="1" id="KW-0732">Signal</keyword>
<protein>
    <recommendedName>
        <fullName evidence="1">Peptidyl-prolyl cis-trans isomerase</fullName>
        <shortName evidence="1">PPIase</shortName>
        <ecNumber evidence="1">5.2.1.8</ecNumber>
    </recommendedName>
</protein>
<gene>
    <name evidence="4" type="ORF">ACFOPQ_00375</name>
</gene>
<dbReference type="PROSITE" id="PS00170">
    <property type="entry name" value="CSA_PPIASE_1"/>
    <property type="match status" value="1"/>
</dbReference>
<comment type="caution">
    <text evidence="4">The sequence shown here is derived from an EMBL/GenBank/DDBJ whole genome shotgun (WGS) entry which is preliminary data.</text>
</comment>
<proteinExistence type="inferred from homology"/>
<comment type="function">
    <text evidence="1">PPIases accelerate the folding of proteins. It catalyzes the cis-trans isomerization of proline imidic peptide bonds in oligopeptides.</text>
</comment>
<evidence type="ECO:0000256" key="1">
    <source>
        <dbReference type="RuleBase" id="RU363019"/>
    </source>
</evidence>
<evidence type="ECO:0000256" key="2">
    <source>
        <dbReference type="SAM" id="MobiDB-lite"/>
    </source>
</evidence>
<reference evidence="5" key="1">
    <citation type="journal article" date="2019" name="Int. J. Syst. Evol. Microbiol.">
        <title>The Global Catalogue of Microorganisms (GCM) 10K type strain sequencing project: providing services to taxonomists for standard genome sequencing and annotation.</title>
        <authorList>
            <consortium name="The Broad Institute Genomics Platform"/>
            <consortium name="The Broad Institute Genome Sequencing Center for Infectious Disease"/>
            <person name="Wu L."/>
            <person name="Ma J."/>
        </authorList>
    </citation>
    <scope>NUCLEOTIDE SEQUENCE [LARGE SCALE GENOMIC DNA]</scope>
    <source>
        <strain evidence="5">CCTCC AB 2013263</strain>
    </source>
</reference>
<evidence type="ECO:0000313" key="4">
    <source>
        <dbReference type="EMBL" id="MFC3859226.1"/>
    </source>
</evidence>
<dbReference type="Gene3D" id="2.40.100.10">
    <property type="entry name" value="Cyclophilin-like"/>
    <property type="match status" value="1"/>
</dbReference>
<keyword evidence="1 4" id="KW-0413">Isomerase</keyword>
<keyword evidence="1" id="KW-0697">Rotamase</keyword>
<dbReference type="Pfam" id="PF00160">
    <property type="entry name" value="Pro_isomerase"/>
    <property type="match status" value="1"/>
</dbReference>
<dbReference type="EMBL" id="JBHRZF010000004">
    <property type="protein sequence ID" value="MFC3859226.1"/>
    <property type="molecule type" value="Genomic_DNA"/>
</dbReference>
<keyword evidence="5" id="KW-1185">Reference proteome</keyword>
<feature type="region of interest" description="Disordered" evidence="2">
    <location>
        <begin position="21"/>
        <end position="40"/>
    </location>
</feature>
<dbReference type="PANTHER" id="PTHR45625:SF16">
    <property type="entry name" value="PEPTIDYL-PROLYL CIS-TRANS ISOMERASE"/>
    <property type="match status" value="1"/>
</dbReference>
<evidence type="ECO:0000313" key="5">
    <source>
        <dbReference type="Proteomes" id="UP001595748"/>
    </source>
</evidence>
<dbReference type="EC" id="5.2.1.8" evidence="1"/>
<dbReference type="InterPro" id="IPR002130">
    <property type="entry name" value="Cyclophilin-type_PPIase_dom"/>
</dbReference>
<dbReference type="Proteomes" id="UP001595748">
    <property type="component" value="Unassembled WGS sequence"/>
</dbReference>
<name>A0ABV8A3Y0_9DEIO</name>
<dbReference type="InterPro" id="IPR029000">
    <property type="entry name" value="Cyclophilin-like_dom_sf"/>
</dbReference>
<dbReference type="SUPFAM" id="SSF50891">
    <property type="entry name" value="Cyclophilin-like"/>
    <property type="match status" value="1"/>
</dbReference>
<organism evidence="4 5">
    <name type="scientific">Deinococcus antarcticus</name>
    <dbReference type="NCBI Taxonomy" id="1298767"/>
    <lineage>
        <taxon>Bacteria</taxon>
        <taxon>Thermotogati</taxon>
        <taxon>Deinococcota</taxon>
        <taxon>Deinococci</taxon>
        <taxon>Deinococcales</taxon>
        <taxon>Deinococcaceae</taxon>
        <taxon>Deinococcus</taxon>
    </lineage>
</organism>